<organism evidence="2 3">
    <name type="scientific">Dermatophagoides pteronyssinus</name>
    <name type="common">European house dust mite</name>
    <dbReference type="NCBI Taxonomy" id="6956"/>
    <lineage>
        <taxon>Eukaryota</taxon>
        <taxon>Metazoa</taxon>
        <taxon>Ecdysozoa</taxon>
        <taxon>Arthropoda</taxon>
        <taxon>Chelicerata</taxon>
        <taxon>Arachnida</taxon>
        <taxon>Acari</taxon>
        <taxon>Acariformes</taxon>
        <taxon>Sarcoptiformes</taxon>
        <taxon>Astigmata</taxon>
        <taxon>Psoroptidia</taxon>
        <taxon>Analgoidea</taxon>
        <taxon>Pyroglyphidae</taxon>
        <taxon>Dermatophagoidinae</taxon>
        <taxon>Dermatophagoides</taxon>
    </lineage>
</organism>
<gene>
    <name evidence="2" type="ORF">DERP_012294</name>
</gene>
<sequence length="69" mass="8031">MSCYRIDKNDEGGNSVDSGRYCYDNCHKVNGHFFLFSLKNESIDTNVDDNGDYYLEENDDDDDYNKSIQ</sequence>
<evidence type="ECO:0000313" key="3">
    <source>
        <dbReference type="Proteomes" id="UP000887458"/>
    </source>
</evidence>
<comment type="caution">
    <text evidence="2">The sequence shown here is derived from an EMBL/GenBank/DDBJ whole genome shotgun (WGS) entry which is preliminary data.</text>
</comment>
<proteinExistence type="predicted"/>
<protein>
    <submittedName>
        <fullName evidence="2">Uncharacterized protein</fullName>
    </submittedName>
</protein>
<evidence type="ECO:0000313" key="2">
    <source>
        <dbReference type="EMBL" id="KAH9424808.1"/>
    </source>
</evidence>
<evidence type="ECO:0000256" key="1">
    <source>
        <dbReference type="SAM" id="MobiDB-lite"/>
    </source>
</evidence>
<reference evidence="2 3" key="1">
    <citation type="journal article" date="2018" name="J. Allergy Clin. Immunol.">
        <title>High-quality assembly of Dermatophagoides pteronyssinus genome and transcriptome reveals a wide range of novel allergens.</title>
        <authorList>
            <person name="Liu X.Y."/>
            <person name="Yang K.Y."/>
            <person name="Wang M.Q."/>
            <person name="Kwok J.S."/>
            <person name="Zeng X."/>
            <person name="Yang Z."/>
            <person name="Xiao X.J."/>
            <person name="Lau C.P."/>
            <person name="Li Y."/>
            <person name="Huang Z.M."/>
            <person name="Ba J.G."/>
            <person name="Yim A.K."/>
            <person name="Ouyang C.Y."/>
            <person name="Ngai S.M."/>
            <person name="Chan T.F."/>
            <person name="Leung E.L."/>
            <person name="Liu L."/>
            <person name="Liu Z.G."/>
            <person name="Tsui S.K."/>
        </authorList>
    </citation>
    <scope>NUCLEOTIDE SEQUENCE [LARGE SCALE GENOMIC DNA]</scope>
    <source>
        <strain evidence="2">Derp</strain>
    </source>
</reference>
<feature type="compositionally biased region" description="Acidic residues" evidence="1">
    <location>
        <begin position="49"/>
        <end position="63"/>
    </location>
</feature>
<reference evidence="2 3" key="2">
    <citation type="journal article" date="2022" name="Mol. Biol. Evol.">
        <title>Comparative Genomics Reveals Insights into the Divergent Evolution of Astigmatic Mites and Household Pest Adaptations.</title>
        <authorList>
            <person name="Xiong Q."/>
            <person name="Wan A.T."/>
            <person name="Liu X."/>
            <person name="Fung C.S."/>
            <person name="Xiao X."/>
            <person name="Malainual N."/>
            <person name="Hou J."/>
            <person name="Wang L."/>
            <person name="Wang M."/>
            <person name="Yang K.Y."/>
            <person name="Cui Y."/>
            <person name="Leung E.L."/>
            <person name="Nong W."/>
            <person name="Shin S.K."/>
            <person name="Au S.W."/>
            <person name="Jeong K.Y."/>
            <person name="Chew F.T."/>
            <person name="Hui J.H."/>
            <person name="Leung T.F."/>
            <person name="Tungtrongchitr A."/>
            <person name="Zhong N."/>
            <person name="Liu Z."/>
            <person name="Tsui S.K."/>
        </authorList>
    </citation>
    <scope>NUCLEOTIDE SEQUENCE [LARGE SCALE GENOMIC DNA]</scope>
    <source>
        <strain evidence="2">Derp</strain>
    </source>
</reference>
<dbReference type="EMBL" id="NJHN03000025">
    <property type="protein sequence ID" value="KAH9424808.1"/>
    <property type="molecule type" value="Genomic_DNA"/>
</dbReference>
<dbReference type="Proteomes" id="UP000887458">
    <property type="component" value="Unassembled WGS sequence"/>
</dbReference>
<accession>A0ABQ8JQC2</accession>
<keyword evidence="3" id="KW-1185">Reference proteome</keyword>
<name>A0ABQ8JQC2_DERPT</name>
<feature type="region of interest" description="Disordered" evidence="1">
    <location>
        <begin position="49"/>
        <end position="69"/>
    </location>
</feature>